<dbReference type="PANTHER" id="PTHR47992">
    <property type="entry name" value="PROTEIN PHOSPHATASE"/>
    <property type="match status" value="1"/>
</dbReference>
<dbReference type="SMART" id="SM00331">
    <property type="entry name" value="PP2C_SIG"/>
    <property type="match status" value="1"/>
</dbReference>
<keyword evidence="3 4" id="KW-0904">Protein phosphatase</keyword>
<dbReference type="CDD" id="cd00143">
    <property type="entry name" value="PP2Cc"/>
    <property type="match status" value="1"/>
</dbReference>
<organism evidence="7 8">
    <name type="scientific">Molossus molossus</name>
    <name type="common">Pallas' mastiff bat</name>
    <name type="synonym">Vespertilio molossus</name>
    <dbReference type="NCBI Taxonomy" id="27622"/>
    <lineage>
        <taxon>Eukaryota</taxon>
        <taxon>Metazoa</taxon>
        <taxon>Chordata</taxon>
        <taxon>Craniata</taxon>
        <taxon>Vertebrata</taxon>
        <taxon>Euteleostomi</taxon>
        <taxon>Mammalia</taxon>
        <taxon>Eutheria</taxon>
        <taxon>Laurasiatheria</taxon>
        <taxon>Chiroptera</taxon>
        <taxon>Yangochiroptera</taxon>
        <taxon>Molossidae</taxon>
        <taxon>Molossus</taxon>
    </lineage>
</organism>
<feature type="domain" description="PPM-type phosphatase" evidence="6">
    <location>
        <begin position="94"/>
        <end position="447"/>
    </location>
</feature>
<evidence type="ECO:0000313" key="8">
    <source>
        <dbReference type="Proteomes" id="UP000550707"/>
    </source>
</evidence>
<evidence type="ECO:0000256" key="5">
    <source>
        <dbReference type="SAM" id="MobiDB-lite"/>
    </source>
</evidence>
<dbReference type="PROSITE" id="PS51746">
    <property type="entry name" value="PPM_2"/>
    <property type="match status" value="1"/>
</dbReference>
<accession>A0A7J8JYV7</accession>
<feature type="region of interest" description="Disordered" evidence="5">
    <location>
        <begin position="34"/>
        <end position="54"/>
    </location>
</feature>
<keyword evidence="8" id="KW-1185">Reference proteome</keyword>
<sequence>MSTAALITLVRSGGNQVRRRVLLSSRLLQDDRRVTPTCHSSTSEPRCSRFDPDGSGRPATWDNFGIWDNRIDEPILLPPSIKYGKPIPKISLENVGCSSQIGKRKENEDRFDFAQLTDEVLYFAVFDGHGGPAAANFCHTHMEKCIMDFLPKEKNLETVLTLAFLEIDRAFASHAHLSADASAPFSPRALPVSSLQAGTLLTEFESPLFSTLHSIWKLFLCPPLCCRFVMFEHNSWVNFLFASVRVICGRELCLLSSSRPGARGHYMLGFSGKRDQLNFVPATVLTSGTTATVALLRDGIELVVASVGDSRAILCRKGKSIKLTTDHTPERKDEKERIKKCGGFIAWNSLGQPHVNGRLAMTRSLGDLDLKSSGVIAEPETKRIKLHHASDSFLVLTTDGINFMVNSQEICDFVNQCHDPSEAAHAVTEQAIQYGAEDNSTIIVVPFGAWGKYKNSEINFSFSRSFASSGRWA</sequence>
<protein>
    <submittedName>
        <fullName evidence="7">Protein phosphatase, Mg2+/Mn2+ dependent 1K</fullName>
    </submittedName>
</protein>
<dbReference type="GO" id="GO:0004722">
    <property type="term" value="F:protein serine/threonine phosphatase activity"/>
    <property type="evidence" value="ECO:0007669"/>
    <property type="project" value="InterPro"/>
</dbReference>
<evidence type="ECO:0000256" key="1">
    <source>
        <dbReference type="ARBA" id="ARBA00022723"/>
    </source>
</evidence>
<evidence type="ECO:0000313" key="7">
    <source>
        <dbReference type="EMBL" id="KAF6502027.1"/>
    </source>
</evidence>
<gene>
    <name evidence="7" type="ORF">HJG59_014647</name>
</gene>
<evidence type="ECO:0000256" key="4">
    <source>
        <dbReference type="RuleBase" id="RU003465"/>
    </source>
</evidence>
<keyword evidence="1" id="KW-0479">Metal-binding</keyword>
<dbReference type="SMART" id="SM00332">
    <property type="entry name" value="PP2Cc"/>
    <property type="match status" value="1"/>
</dbReference>
<proteinExistence type="inferred from homology"/>
<dbReference type="SUPFAM" id="SSF81606">
    <property type="entry name" value="PP2C-like"/>
    <property type="match status" value="1"/>
</dbReference>
<dbReference type="GO" id="GO:0046872">
    <property type="term" value="F:metal ion binding"/>
    <property type="evidence" value="ECO:0007669"/>
    <property type="project" value="UniProtKB-KW"/>
</dbReference>
<evidence type="ECO:0000259" key="6">
    <source>
        <dbReference type="PROSITE" id="PS51746"/>
    </source>
</evidence>
<dbReference type="Pfam" id="PF00481">
    <property type="entry name" value="PP2C"/>
    <property type="match status" value="2"/>
</dbReference>
<dbReference type="InterPro" id="IPR001932">
    <property type="entry name" value="PPM-type_phosphatase-like_dom"/>
</dbReference>
<evidence type="ECO:0000256" key="3">
    <source>
        <dbReference type="ARBA" id="ARBA00022912"/>
    </source>
</evidence>
<dbReference type="AlphaFoldDB" id="A0A7J8JYV7"/>
<dbReference type="InterPro" id="IPR036457">
    <property type="entry name" value="PPM-type-like_dom_sf"/>
</dbReference>
<reference evidence="7 8" key="1">
    <citation type="journal article" date="2020" name="Nature">
        <title>Six reference-quality genomes reveal evolution of bat adaptations.</title>
        <authorList>
            <person name="Jebb D."/>
            <person name="Huang Z."/>
            <person name="Pippel M."/>
            <person name="Hughes G.M."/>
            <person name="Lavrichenko K."/>
            <person name="Devanna P."/>
            <person name="Winkler S."/>
            <person name="Jermiin L.S."/>
            <person name="Skirmuntt E.C."/>
            <person name="Katzourakis A."/>
            <person name="Burkitt-Gray L."/>
            <person name="Ray D.A."/>
            <person name="Sullivan K.A.M."/>
            <person name="Roscito J.G."/>
            <person name="Kirilenko B.M."/>
            <person name="Davalos L.M."/>
            <person name="Corthals A.P."/>
            <person name="Power M.L."/>
            <person name="Jones G."/>
            <person name="Ransome R.D."/>
            <person name="Dechmann D.K.N."/>
            <person name="Locatelli A.G."/>
            <person name="Puechmaille S.J."/>
            <person name="Fedrigo O."/>
            <person name="Jarvis E.D."/>
            <person name="Hiller M."/>
            <person name="Vernes S.C."/>
            <person name="Myers E.W."/>
            <person name="Teeling E.C."/>
        </authorList>
    </citation>
    <scope>NUCLEOTIDE SEQUENCE [LARGE SCALE GENOMIC DNA]</scope>
    <source>
        <strain evidence="7">MMolMol1</strain>
        <tissue evidence="7">Muscle</tissue>
    </source>
</reference>
<dbReference type="FunCoup" id="A0A7J8JYV7">
    <property type="interactions" value="47"/>
</dbReference>
<dbReference type="FunFam" id="3.60.40.10:FF:000181">
    <property type="entry name" value="Protein phosphatase 1K, mitochondrial"/>
    <property type="match status" value="1"/>
</dbReference>
<dbReference type="InterPro" id="IPR015655">
    <property type="entry name" value="PP2C"/>
</dbReference>
<evidence type="ECO:0000256" key="2">
    <source>
        <dbReference type="ARBA" id="ARBA00022801"/>
    </source>
</evidence>
<comment type="similarity">
    <text evidence="4">Belongs to the PP2C family.</text>
</comment>
<dbReference type="PROSITE" id="PS01032">
    <property type="entry name" value="PPM_1"/>
    <property type="match status" value="1"/>
</dbReference>
<dbReference type="Gene3D" id="3.60.40.10">
    <property type="entry name" value="PPM-type phosphatase domain"/>
    <property type="match status" value="1"/>
</dbReference>
<dbReference type="InterPro" id="IPR000222">
    <property type="entry name" value="PP2C_BS"/>
</dbReference>
<dbReference type="Proteomes" id="UP000550707">
    <property type="component" value="Unassembled WGS sequence"/>
</dbReference>
<keyword evidence="2 4" id="KW-0378">Hydrolase</keyword>
<comment type="caution">
    <text evidence="7">The sequence shown here is derived from an EMBL/GenBank/DDBJ whole genome shotgun (WGS) entry which is preliminary data.</text>
</comment>
<dbReference type="EMBL" id="JACASF010000001">
    <property type="protein sequence ID" value="KAF6502027.1"/>
    <property type="molecule type" value="Genomic_DNA"/>
</dbReference>
<name>A0A7J8JYV7_MOLMO</name>
<dbReference type="InParanoid" id="A0A7J8JYV7"/>